<dbReference type="RefSeq" id="XP_031013818.1">
    <property type="nucleotide sequence ID" value="XM_031162074.1"/>
</dbReference>
<evidence type="ECO:0000256" key="1">
    <source>
        <dbReference type="SAM" id="MobiDB-lite"/>
    </source>
</evidence>
<dbReference type="AlphaFoldDB" id="A0A366RBN0"/>
<feature type="compositionally biased region" description="Basic and acidic residues" evidence="1">
    <location>
        <begin position="27"/>
        <end position="56"/>
    </location>
</feature>
<feature type="region of interest" description="Disordered" evidence="1">
    <location>
        <begin position="1"/>
        <end position="67"/>
    </location>
</feature>
<accession>A0A366RBN0</accession>
<dbReference type="Proteomes" id="UP000253153">
    <property type="component" value="Unassembled WGS sequence"/>
</dbReference>
<evidence type="ECO:0000313" key="2">
    <source>
        <dbReference type="EMBL" id="RBR13968.1"/>
    </source>
</evidence>
<organism evidence="2 3">
    <name type="scientific">Fusarium coffeatum</name>
    <dbReference type="NCBI Taxonomy" id="231269"/>
    <lineage>
        <taxon>Eukaryota</taxon>
        <taxon>Fungi</taxon>
        <taxon>Dikarya</taxon>
        <taxon>Ascomycota</taxon>
        <taxon>Pezizomycotina</taxon>
        <taxon>Sordariomycetes</taxon>
        <taxon>Hypocreomycetidae</taxon>
        <taxon>Hypocreales</taxon>
        <taxon>Nectriaceae</taxon>
        <taxon>Fusarium</taxon>
        <taxon>Fusarium incarnatum-equiseti species complex</taxon>
    </lineage>
</organism>
<name>A0A366RBN0_9HYPO</name>
<dbReference type="EMBL" id="QKXC01000173">
    <property type="protein sequence ID" value="RBR13968.1"/>
    <property type="molecule type" value="Genomic_DNA"/>
</dbReference>
<dbReference type="GeneID" id="41997370"/>
<dbReference type="OrthoDB" id="5098567at2759"/>
<evidence type="ECO:0000313" key="3">
    <source>
        <dbReference type="Proteomes" id="UP000253153"/>
    </source>
</evidence>
<comment type="caution">
    <text evidence="2">The sequence shown here is derived from an EMBL/GenBank/DDBJ whole genome shotgun (WGS) entry which is preliminary data.</text>
</comment>
<sequence length="167" mass="19664">MTGKKKQNSKTKHARPAKLQPRKKAHTTSDKSPSPEHPEFDLRRDFRETKLNENRLRKVSSSPYLRPKFCEQPSCKEKKKARDDKRDYGRKYKKKIANNCKTYESLDIRTAAQFIEPAPESTLDWVEDWSALKTPLPGPLEEEEDAWYTRTRIISYIVLHTFRGVRD</sequence>
<feature type="compositionally biased region" description="Basic residues" evidence="1">
    <location>
        <begin position="1"/>
        <end position="26"/>
    </location>
</feature>
<reference evidence="2 3" key="1">
    <citation type="submission" date="2018-06" db="EMBL/GenBank/DDBJ databases">
        <title>Fusarium incarnatum-equiseti species complex species 28.</title>
        <authorList>
            <person name="Gardiner D.M."/>
        </authorList>
    </citation>
    <scope>NUCLEOTIDE SEQUENCE [LARGE SCALE GENOMIC DNA]</scope>
    <source>
        <strain evidence="2 3">FIESC_28</strain>
    </source>
</reference>
<gene>
    <name evidence="2" type="ORF">FIESC28_07934</name>
</gene>
<protein>
    <submittedName>
        <fullName evidence="2">Uncharacterized protein</fullName>
    </submittedName>
</protein>
<keyword evidence="3" id="KW-1185">Reference proteome</keyword>
<proteinExistence type="predicted"/>